<organism evidence="2 3">
    <name type="scientific">Alkalisalibacterium limincola</name>
    <dbReference type="NCBI Taxonomy" id="2699169"/>
    <lineage>
        <taxon>Bacteria</taxon>
        <taxon>Pseudomonadati</taxon>
        <taxon>Pseudomonadota</taxon>
        <taxon>Gammaproteobacteria</taxon>
        <taxon>Lysobacterales</taxon>
        <taxon>Lysobacteraceae</taxon>
        <taxon>Alkalisalibacterium</taxon>
    </lineage>
</organism>
<dbReference type="PANTHER" id="PTHR45947">
    <property type="entry name" value="SULFOQUINOVOSYL TRANSFERASE SQD2"/>
    <property type="match status" value="1"/>
</dbReference>
<sequence>MRIAHLLLTSRFAGSERHALELAAAQAEAGHEVRLVIRRKAAQDRPDAIAHRVDPKVGVEVVDDWLARWPAKRQAAKFVRSWKPDVAHAHLGSACKSLRGLDGTCLRVSTLHIEYKPQHHAHLDGLIAIAPWQLQAIPAALRANSVQIDNWTVPVAPSPGARERIRAGHGIAADAFVFGALGRVEHSKGLDVLVEAFKRADIPGARLVIVGQGKAFDAVRAAAPDGVVMPGFTDRAHDWLASFDVFVSAARSEPFGLVFLEAMSHGLPVVASASQGGSYLAPLFGRPPVPVGDAAALAQALVEVHAAGRRRVDYPMQRFDRAARVDEVEAFYRAGIARVRHAAG</sequence>
<dbReference type="GO" id="GO:0016757">
    <property type="term" value="F:glycosyltransferase activity"/>
    <property type="evidence" value="ECO:0007669"/>
    <property type="project" value="TreeGrafter"/>
</dbReference>
<feature type="domain" description="Glycosyltransferase subfamily 4-like N-terminal" evidence="1">
    <location>
        <begin position="14"/>
        <end position="174"/>
    </location>
</feature>
<dbReference type="Pfam" id="PF13692">
    <property type="entry name" value="Glyco_trans_1_4"/>
    <property type="match status" value="1"/>
</dbReference>
<dbReference type="RefSeq" id="WP_147892516.1">
    <property type="nucleotide sequence ID" value="NZ_VRTS01000011.1"/>
</dbReference>
<proteinExistence type="predicted"/>
<dbReference type="Gene3D" id="3.40.50.2000">
    <property type="entry name" value="Glycogen Phosphorylase B"/>
    <property type="match status" value="2"/>
</dbReference>
<dbReference type="PANTHER" id="PTHR45947:SF3">
    <property type="entry name" value="SULFOQUINOVOSYL TRANSFERASE SQD2"/>
    <property type="match status" value="1"/>
</dbReference>
<gene>
    <name evidence="2" type="ORF">FU658_13265</name>
</gene>
<dbReference type="Proteomes" id="UP000321248">
    <property type="component" value="Unassembled WGS sequence"/>
</dbReference>
<evidence type="ECO:0000313" key="3">
    <source>
        <dbReference type="Proteomes" id="UP000321248"/>
    </source>
</evidence>
<dbReference type="CDD" id="cd03801">
    <property type="entry name" value="GT4_PimA-like"/>
    <property type="match status" value="1"/>
</dbReference>
<accession>A0A5C8KKJ5</accession>
<evidence type="ECO:0000259" key="1">
    <source>
        <dbReference type="Pfam" id="PF13439"/>
    </source>
</evidence>
<protein>
    <submittedName>
        <fullName evidence="2">Glycosyltransferase family 4 protein</fullName>
    </submittedName>
</protein>
<dbReference type="EMBL" id="VRTS01000011">
    <property type="protein sequence ID" value="TXK59741.1"/>
    <property type="molecule type" value="Genomic_DNA"/>
</dbReference>
<dbReference type="AlphaFoldDB" id="A0A5C8KKJ5"/>
<comment type="caution">
    <text evidence="2">The sequence shown here is derived from an EMBL/GenBank/DDBJ whole genome shotgun (WGS) entry which is preliminary data.</text>
</comment>
<dbReference type="OrthoDB" id="9802524at2"/>
<dbReference type="InterPro" id="IPR050194">
    <property type="entry name" value="Glycosyltransferase_grp1"/>
</dbReference>
<keyword evidence="3" id="KW-1185">Reference proteome</keyword>
<dbReference type="InterPro" id="IPR028098">
    <property type="entry name" value="Glyco_trans_4-like_N"/>
</dbReference>
<dbReference type="SUPFAM" id="SSF53756">
    <property type="entry name" value="UDP-Glycosyltransferase/glycogen phosphorylase"/>
    <property type="match status" value="1"/>
</dbReference>
<reference evidence="2 3" key="1">
    <citation type="submission" date="2019-08" db="EMBL/GenBank/DDBJ databases">
        <authorList>
            <person name="Karlyshev A.V."/>
        </authorList>
    </citation>
    <scope>NUCLEOTIDE SEQUENCE [LARGE SCALE GENOMIC DNA]</scope>
    <source>
        <strain evidence="2 3">Alg18-2.2</strain>
    </source>
</reference>
<evidence type="ECO:0000313" key="2">
    <source>
        <dbReference type="EMBL" id="TXK59741.1"/>
    </source>
</evidence>
<dbReference type="Pfam" id="PF13439">
    <property type="entry name" value="Glyco_transf_4"/>
    <property type="match status" value="1"/>
</dbReference>
<name>A0A5C8KKJ5_9GAMM</name>